<keyword evidence="2" id="KW-1185">Reference proteome</keyword>
<evidence type="ECO:0000313" key="2">
    <source>
        <dbReference type="Proteomes" id="UP001152803"/>
    </source>
</evidence>
<name>A0A9Q1DJF5_CONCO</name>
<organism evidence="1 2">
    <name type="scientific">Conger conger</name>
    <name type="common">Conger eel</name>
    <name type="synonym">Muraena conger</name>
    <dbReference type="NCBI Taxonomy" id="82655"/>
    <lineage>
        <taxon>Eukaryota</taxon>
        <taxon>Metazoa</taxon>
        <taxon>Chordata</taxon>
        <taxon>Craniata</taxon>
        <taxon>Vertebrata</taxon>
        <taxon>Euteleostomi</taxon>
        <taxon>Actinopterygii</taxon>
        <taxon>Neopterygii</taxon>
        <taxon>Teleostei</taxon>
        <taxon>Anguilliformes</taxon>
        <taxon>Congridae</taxon>
        <taxon>Conger</taxon>
    </lineage>
</organism>
<dbReference type="AlphaFoldDB" id="A0A9Q1DJF5"/>
<reference evidence="1" key="1">
    <citation type="journal article" date="2023" name="Science">
        <title>Genome structures resolve the early diversification of teleost fishes.</title>
        <authorList>
            <person name="Parey E."/>
            <person name="Louis A."/>
            <person name="Montfort J."/>
            <person name="Bouchez O."/>
            <person name="Roques C."/>
            <person name="Iampietro C."/>
            <person name="Lluch J."/>
            <person name="Castinel A."/>
            <person name="Donnadieu C."/>
            <person name="Desvignes T."/>
            <person name="Floi Bucao C."/>
            <person name="Jouanno E."/>
            <person name="Wen M."/>
            <person name="Mejri S."/>
            <person name="Dirks R."/>
            <person name="Jansen H."/>
            <person name="Henkel C."/>
            <person name="Chen W.J."/>
            <person name="Zahm M."/>
            <person name="Cabau C."/>
            <person name="Klopp C."/>
            <person name="Thompson A.W."/>
            <person name="Robinson-Rechavi M."/>
            <person name="Braasch I."/>
            <person name="Lecointre G."/>
            <person name="Bobe J."/>
            <person name="Postlethwait J.H."/>
            <person name="Berthelot C."/>
            <person name="Roest Crollius H."/>
            <person name="Guiguen Y."/>
        </authorList>
    </citation>
    <scope>NUCLEOTIDE SEQUENCE</scope>
    <source>
        <strain evidence="1">Concon-B</strain>
    </source>
</reference>
<feature type="non-terminal residue" evidence="1">
    <location>
        <position position="1"/>
    </location>
</feature>
<proteinExistence type="predicted"/>
<dbReference type="EMBL" id="JAFJMO010000007">
    <property type="protein sequence ID" value="KAJ8272131.1"/>
    <property type="molecule type" value="Genomic_DNA"/>
</dbReference>
<comment type="caution">
    <text evidence="1">The sequence shown here is derived from an EMBL/GenBank/DDBJ whole genome shotgun (WGS) entry which is preliminary data.</text>
</comment>
<protein>
    <submittedName>
        <fullName evidence="1">Uncharacterized protein</fullName>
    </submittedName>
</protein>
<sequence length="86" mass="9683">YNLGKACQQNICICHIVYVLSLFHWRINLNLCRGKGKRRFWFQQNDCATSSVRSSVAMNACFNAGVPDADAETSLTRRRSESAILG</sequence>
<evidence type="ECO:0000313" key="1">
    <source>
        <dbReference type="EMBL" id="KAJ8272131.1"/>
    </source>
</evidence>
<accession>A0A9Q1DJF5</accession>
<gene>
    <name evidence="1" type="ORF">COCON_G00109900</name>
</gene>
<dbReference type="Proteomes" id="UP001152803">
    <property type="component" value="Unassembled WGS sequence"/>
</dbReference>